<name>M1H5H0_PBCVI</name>
<accession>M1H5H0</accession>
<gene>
    <name evidence="1" type="primary">IL-3A_542L</name>
    <name evidence="1" type="ORF">PBCVIL3A_542L</name>
</gene>
<organismHost>
    <name type="scientific">Chlorella</name>
    <dbReference type="NCBI Taxonomy" id="3071"/>
</organismHost>
<reference evidence="1 2" key="1">
    <citation type="submission" date="2012-10" db="EMBL/GenBank/DDBJ databases">
        <title>Towards defining the chloroviruses: a genomic journey through a genus of large DNA viruses.</title>
        <authorList>
            <person name="Jeanniard A."/>
            <person name="Dunigan D.D."/>
            <person name="Gurnon J.R."/>
            <person name="Agarkova I."/>
            <person name="Kang M."/>
            <person name="Vitek J."/>
            <person name="Duncan G."/>
            <person name="McClung O.W."/>
            <person name="Larsen M."/>
            <person name="Claverie J.-M."/>
            <person name="Van Etten J.L."/>
            <person name="Blanc G."/>
        </authorList>
    </citation>
    <scope>NUCLEOTIDE SEQUENCE [LARGE SCALE GENOMIC DNA]</scope>
</reference>
<organism evidence="1 2">
    <name type="scientific">Paramecium bursaria Chlorella virus IL3A</name>
    <name type="common">PBCV-IL3A</name>
    <dbReference type="NCBI Taxonomy" id="46019"/>
    <lineage>
        <taxon>Viruses</taxon>
        <taxon>Varidnaviria</taxon>
        <taxon>Bamfordvirae</taxon>
        <taxon>Nucleocytoviricota</taxon>
        <taxon>Megaviricetes</taxon>
        <taxon>Algavirales</taxon>
        <taxon>Phycodnaviridae</taxon>
        <taxon>Chlorovirus</taxon>
        <taxon>Chlorovirus illinoense</taxon>
    </lineage>
</organism>
<sequence>MWLFFFALAVIYMIYKRDVFKNIAVNLKMNGVSIPLVDKYSKQYPTYTKNALFHVIRFNNAYQKTFEYKNISIDTINNLFSIRDDVLYNISEIKLRLPNDLTQEKEINYMYEKTDQRLMEYITDVKSRYHINIYPGTMSSAFEARNYRASNDIVF</sequence>
<dbReference type="Proteomes" id="UP000247091">
    <property type="component" value="Segment"/>
</dbReference>
<evidence type="ECO:0000313" key="2">
    <source>
        <dbReference type="Proteomes" id="UP000247091"/>
    </source>
</evidence>
<dbReference type="EMBL" id="JX997169">
    <property type="protein sequence ID" value="AGE53963.1"/>
    <property type="molecule type" value="Genomic_DNA"/>
</dbReference>
<evidence type="ECO:0000313" key="1">
    <source>
        <dbReference type="EMBL" id="AGE53963.1"/>
    </source>
</evidence>
<proteinExistence type="predicted"/>
<protein>
    <submittedName>
        <fullName evidence="1">Uncharacterized protein</fullName>
    </submittedName>
</protein>